<keyword evidence="2" id="KW-1185">Reference proteome</keyword>
<reference evidence="1" key="1">
    <citation type="submission" date="2020-03" db="EMBL/GenBank/DDBJ databases">
        <title>Castanea mollissima Vanexum genome sequencing.</title>
        <authorList>
            <person name="Staton M."/>
        </authorList>
    </citation>
    <scope>NUCLEOTIDE SEQUENCE</scope>
    <source>
        <tissue evidence="1">Leaf</tissue>
    </source>
</reference>
<evidence type="ECO:0000313" key="2">
    <source>
        <dbReference type="Proteomes" id="UP000737018"/>
    </source>
</evidence>
<organism evidence="1 2">
    <name type="scientific">Castanea mollissima</name>
    <name type="common">Chinese chestnut</name>
    <dbReference type="NCBI Taxonomy" id="60419"/>
    <lineage>
        <taxon>Eukaryota</taxon>
        <taxon>Viridiplantae</taxon>
        <taxon>Streptophyta</taxon>
        <taxon>Embryophyta</taxon>
        <taxon>Tracheophyta</taxon>
        <taxon>Spermatophyta</taxon>
        <taxon>Magnoliopsida</taxon>
        <taxon>eudicotyledons</taxon>
        <taxon>Gunneridae</taxon>
        <taxon>Pentapetalae</taxon>
        <taxon>rosids</taxon>
        <taxon>fabids</taxon>
        <taxon>Fagales</taxon>
        <taxon>Fagaceae</taxon>
        <taxon>Castanea</taxon>
    </lineage>
</organism>
<proteinExistence type="predicted"/>
<dbReference type="EMBL" id="JRKL02003459">
    <property type="protein sequence ID" value="KAF3955182.1"/>
    <property type="molecule type" value="Genomic_DNA"/>
</dbReference>
<name>A0A8J4VEG0_9ROSI</name>
<accession>A0A8J4VEG0</accession>
<sequence length="99" mass="11467">MDCDSKYTKQSGSWLAELIIVYRADILETCMCYRNCSLKADENLSHYWTSLVAEYAAIQFLKMARVAWFGTWGIRLDWLHISNSEDIINTIIDPAAQRI</sequence>
<evidence type="ECO:0000313" key="1">
    <source>
        <dbReference type="EMBL" id="KAF3955182.1"/>
    </source>
</evidence>
<protein>
    <submittedName>
        <fullName evidence="1">Uncharacterized protein</fullName>
    </submittedName>
</protein>
<dbReference type="AlphaFoldDB" id="A0A8J4VEG0"/>
<gene>
    <name evidence="1" type="ORF">CMV_019572</name>
</gene>
<comment type="caution">
    <text evidence="1">The sequence shown here is derived from an EMBL/GenBank/DDBJ whole genome shotgun (WGS) entry which is preliminary data.</text>
</comment>
<dbReference type="Proteomes" id="UP000737018">
    <property type="component" value="Unassembled WGS sequence"/>
</dbReference>